<comment type="caution">
    <text evidence="1">The sequence shown here is derived from an EMBL/GenBank/DDBJ whole genome shotgun (WGS) entry which is preliminary data.</text>
</comment>
<sequence length="97" mass="10747">YPTDPYDRYWYIFNSNGLRSVPNGASSVDVNQTEDKVPSAVMSNALATLSTSLEGLASLQEGFPELKEWSGDPCIPAEYPWDWVNCTNEATPRITSL</sequence>
<evidence type="ECO:0000313" key="1">
    <source>
        <dbReference type="EMBL" id="KAK6926885.1"/>
    </source>
</evidence>
<organism evidence="1 2">
    <name type="scientific">Dillenia turbinata</name>
    <dbReference type="NCBI Taxonomy" id="194707"/>
    <lineage>
        <taxon>Eukaryota</taxon>
        <taxon>Viridiplantae</taxon>
        <taxon>Streptophyta</taxon>
        <taxon>Embryophyta</taxon>
        <taxon>Tracheophyta</taxon>
        <taxon>Spermatophyta</taxon>
        <taxon>Magnoliopsida</taxon>
        <taxon>eudicotyledons</taxon>
        <taxon>Gunneridae</taxon>
        <taxon>Pentapetalae</taxon>
        <taxon>Dilleniales</taxon>
        <taxon>Dilleniaceae</taxon>
        <taxon>Dillenia</taxon>
    </lineage>
</organism>
<dbReference type="PANTHER" id="PTHR45631">
    <property type="entry name" value="OS07G0107800 PROTEIN-RELATED"/>
    <property type="match status" value="1"/>
</dbReference>
<reference evidence="1 2" key="1">
    <citation type="submission" date="2023-12" db="EMBL/GenBank/DDBJ databases">
        <title>A high-quality genome assembly for Dillenia turbinata (Dilleniales).</title>
        <authorList>
            <person name="Chanderbali A."/>
        </authorList>
    </citation>
    <scope>NUCLEOTIDE SEQUENCE [LARGE SCALE GENOMIC DNA]</scope>
    <source>
        <strain evidence="1">LSX21</strain>
        <tissue evidence="1">Leaf</tissue>
    </source>
</reference>
<keyword evidence="2" id="KW-1185">Reference proteome</keyword>
<protein>
    <recommendedName>
        <fullName evidence="3">Malectin-like domain-containing protein</fullName>
    </recommendedName>
</protein>
<name>A0AAN8V3M3_9MAGN</name>
<accession>A0AAN8V3M3</accession>
<dbReference type="PANTHER" id="PTHR45631:SF44">
    <property type="entry name" value="CARBOHYDRATE-BINDING PROTEIN OF THE ER PROTEIN"/>
    <property type="match status" value="1"/>
</dbReference>
<feature type="non-terminal residue" evidence="1">
    <location>
        <position position="1"/>
    </location>
</feature>
<evidence type="ECO:0008006" key="3">
    <source>
        <dbReference type="Google" id="ProtNLM"/>
    </source>
</evidence>
<proteinExistence type="predicted"/>
<dbReference type="EMBL" id="JBAMMX010000015">
    <property type="protein sequence ID" value="KAK6926885.1"/>
    <property type="molecule type" value="Genomic_DNA"/>
</dbReference>
<evidence type="ECO:0000313" key="2">
    <source>
        <dbReference type="Proteomes" id="UP001370490"/>
    </source>
</evidence>
<gene>
    <name evidence="1" type="ORF">RJ641_008604</name>
</gene>
<dbReference type="AlphaFoldDB" id="A0AAN8V3M3"/>
<dbReference type="Proteomes" id="UP001370490">
    <property type="component" value="Unassembled WGS sequence"/>
</dbReference>